<dbReference type="KEGG" id="wna:KA717_13740"/>
<sequence length="135" mass="15115">MTVAIAYWGRRLGISKQWLLFFQFLAIALVTSTLWLNFLAEPANAQFFKKAEDFFQNTLTQGSTTTDNTRTAISLVFNVLRAIYLLYIAGSLIGIINAVRKDEDWQSVARIPLLVIIAVTIADVLTSFIVGEPNK</sequence>
<gene>
    <name evidence="2" type="ORF">KA717_13740</name>
</gene>
<keyword evidence="1" id="KW-0472">Membrane</keyword>
<dbReference type="AlphaFoldDB" id="A0A977L137"/>
<keyword evidence="1" id="KW-1133">Transmembrane helix</keyword>
<feature type="transmembrane region" description="Helical" evidence="1">
    <location>
        <begin position="79"/>
        <end position="99"/>
    </location>
</feature>
<reference evidence="2" key="1">
    <citation type="submission" date="2021-04" db="EMBL/GenBank/DDBJ databases">
        <title>Genome sequence of Woronichinia naegeliana from Washington state freshwater lake bloom.</title>
        <authorList>
            <person name="Dreher T.W."/>
        </authorList>
    </citation>
    <scope>NUCLEOTIDE SEQUENCE</scope>
    <source>
        <strain evidence="2">WA131</strain>
    </source>
</reference>
<feature type="transmembrane region" description="Helical" evidence="1">
    <location>
        <begin position="111"/>
        <end position="130"/>
    </location>
</feature>
<evidence type="ECO:0000313" key="2">
    <source>
        <dbReference type="EMBL" id="UXE63573.1"/>
    </source>
</evidence>
<keyword evidence="1" id="KW-0812">Transmembrane</keyword>
<feature type="transmembrane region" description="Helical" evidence="1">
    <location>
        <begin position="18"/>
        <end position="40"/>
    </location>
</feature>
<dbReference type="Proteomes" id="UP001065613">
    <property type="component" value="Chromosome"/>
</dbReference>
<name>A0A977L137_9CYAN</name>
<organism evidence="2">
    <name type="scientific">Woronichinia naegeliana WA131</name>
    <dbReference type="NCBI Taxonomy" id="2824559"/>
    <lineage>
        <taxon>Bacteria</taxon>
        <taxon>Bacillati</taxon>
        <taxon>Cyanobacteriota</taxon>
        <taxon>Cyanophyceae</taxon>
        <taxon>Synechococcales</taxon>
        <taxon>Coelosphaeriaceae</taxon>
        <taxon>Woronichinia</taxon>
    </lineage>
</organism>
<accession>A0A977L137</accession>
<protein>
    <submittedName>
        <fullName evidence="2">Uncharacterized protein</fullName>
    </submittedName>
</protein>
<evidence type="ECO:0000256" key="1">
    <source>
        <dbReference type="SAM" id="Phobius"/>
    </source>
</evidence>
<dbReference type="EMBL" id="CP073041">
    <property type="protein sequence ID" value="UXE63573.1"/>
    <property type="molecule type" value="Genomic_DNA"/>
</dbReference>
<proteinExistence type="predicted"/>